<dbReference type="InParanoid" id="L2GK03"/>
<dbReference type="EMBL" id="JH370172">
    <property type="protein sequence ID" value="ELA40850.1"/>
    <property type="molecule type" value="Genomic_DNA"/>
</dbReference>
<keyword evidence="3" id="KW-1185">Reference proteome</keyword>
<keyword evidence="1" id="KW-0472">Membrane</keyword>
<protein>
    <submittedName>
        <fullName evidence="2">Uncharacterized protein</fullName>
    </submittedName>
</protein>
<reference evidence="3" key="1">
    <citation type="submission" date="2011-05" db="EMBL/GenBank/DDBJ databases">
        <title>The genome sequence of Vittaforma corneae strain ATCC 50505.</title>
        <authorList>
            <consortium name="The Broad Institute Genome Sequencing Platform"/>
            <person name="Cuomo C."/>
            <person name="Didier E."/>
            <person name="Bowers L."/>
            <person name="Young S.K."/>
            <person name="Zeng Q."/>
            <person name="Gargeya S."/>
            <person name="Fitzgerald M."/>
            <person name="Haas B."/>
            <person name="Abouelleil A."/>
            <person name="Alvarado L."/>
            <person name="Arachchi H.M."/>
            <person name="Berlin A."/>
            <person name="Chapman S.B."/>
            <person name="Gearin G."/>
            <person name="Goldberg J."/>
            <person name="Griggs A."/>
            <person name="Gujja S."/>
            <person name="Hansen M."/>
            <person name="Heiman D."/>
            <person name="Howarth C."/>
            <person name="Larimer J."/>
            <person name="Lui A."/>
            <person name="MacDonald P.J.P."/>
            <person name="McCowen C."/>
            <person name="Montmayeur A."/>
            <person name="Murphy C."/>
            <person name="Neiman D."/>
            <person name="Pearson M."/>
            <person name="Priest M."/>
            <person name="Roberts A."/>
            <person name="Saif S."/>
            <person name="Shea T."/>
            <person name="Sisk P."/>
            <person name="Stolte C."/>
            <person name="Sykes S."/>
            <person name="Wortman J."/>
            <person name="Nusbaum C."/>
            <person name="Birren B."/>
        </authorList>
    </citation>
    <scope>NUCLEOTIDE SEQUENCE [LARGE SCALE GENOMIC DNA]</scope>
    <source>
        <strain evidence="3">ATCC 50505</strain>
    </source>
</reference>
<dbReference type="AlphaFoldDB" id="L2GK03"/>
<feature type="transmembrane region" description="Helical" evidence="1">
    <location>
        <begin position="80"/>
        <end position="101"/>
    </location>
</feature>
<feature type="transmembrane region" description="Helical" evidence="1">
    <location>
        <begin position="6"/>
        <end position="33"/>
    </location>
</feature>
<evidence type="ECO:0000313" key="2">
    <source>
        <dbReference type="EMBL" id="ELA40850.1"/>
    </source>
</evidence>
<dbReference type="VEuPathDB" id="MicrosporidiaDB:VICG_02110"/>
<gene>
    <name evidence="2" type="ORF">VICG_02110</name>
</gene>
<dbReference type="HOGENOM" id="CLU_1295297_0_0_1"/>
<dbReference type="Proteomes" id="UP000011082">
    <property type="component" value="Unassembled WGS sequence"/>
</dbReference>
<evidence type="ECO:0000256" key="1">
    <source>
        <dbReference type="SAM" id="Phobius"/>
    </source>
</evidence>
<keyword evidence="1" id="KW-1133">Transmembrane helix</keyword>
<accession>L2GK03</accession>
<proteinExistence type="predicted"/>
<organism evidence="2 3">
    <name type="scientific">Vittaforma corneae (strain ATCC 50505)</name>
    <name type="common">Microsporidian parasite</name>
    <name type="synonym">Nosema corneum</name>
    <dbReference type="NCBI Taxonomy" id="993615"/>
    <lineage>
        <taxon>Eukaryota</taxon>
        <taxon>Fungi</taxon>
        <taxon>Fungi incertae sedis</taxon>
        <taxon>Microsporidia</taxon>
        <taxon>Nosematidae</taxon>
        <taxon>Vittaforma</taxon>
    </lineage>
</organism>
<feature type="transmembrane region" description="Helical" evidence="1">
    <location>
        <begin position="54"/>
        <end position="74"/>
    </location>
</feature>
<dbReference type="RefSeq" id="XP_007605555.1">
    <property type="nucleotide sequence ID" value="XM_007605493.1"/>
</dbReference>
<feature type="transmembrane region" description="Helical" evidence="1">
    <location>
        <begin position="153"/>
        <end position="176"/>
    </location>
</feature>
<name>L2GK03_VITCO</name>
<evidence type="ECO:0000313" key="3">
    <source>
        <dbReference type="Proteomes" id="UP000011082"/>
    </source>
</evidence>
<sequence>MKTKSYMVLRAGCTLVIFAVVLASIAYMCFFILNNRILSIERSLAVGRKLTLHSFSISLVYLNVFAAMFNAYAFNLASKWLMWASMWFAIAVNSVGLFAILHMRYTGSSQTKFLLESTLFSTQGLIFTLQDAFGNTEALANKEMFLRCYEKILSWFIKFECFCIVGLSIVAFGAAVRQFMKVHVEEESPPVIMTATVAEPVSLRSNSNMIRVR</sequence>
<keyword evidence="1" id="KW-0812">Transmembrane</keyword>
<dbReference type="GeneID" id="19882820"/>